<protein>
    <recommendedName>
        <fullName evidence="6">Nuclear fusion protein</fullName>
    </recommendedName>
</protein>
<keyword evidence="2" id="KW-0472">Membrane</keyword>
<dbReference type="RefSeq" id="XP_012335420.1">
    <property type="nucleotide sequence ID" value="XM_012479997.1"/>
</dbReference>
<feature type="compositionally biased region" description="Basic residues" evidence="1">
    <location>
        <begin position="61"/>
        <end position="70"/>
    </location>
</feature>
<sequence length="689" mass="80665">MRHIYIVIILIVQLTVWTECRFKYASNTELLAERVKRGQQAMEEILRAKKKAEVEYEEKRKKSRKRKGTKSGRDGRVTNGVEYDQGDQDGDDDQDDNIYVKEIKCYEYVLNQLNSLNVYNCNEINENNKSMLALAKTKCLFVKSVRSFPDEKSGCILNPKKLNKLQIYLYNNNLFDQFRNENFSKMLSLDELRKIEKTKNPCLGDGASEEGIYEAISSDDFLSSVQKHTMYPGDDTITPENNPPHDHNDLEKMLCENLKYKIVTNCTTSDSMSDTAFQIYHSELNHIDDICFYIQSSEWNRRTDANINRLAETSVNITRQMTTNLENMKLIEHAQVKQIENTNRFDNFLKGLKHDFSEVIQILLKIKKHHESITKFVTAFKMLTMYLLVLLLVLFITSRSYASNSRRKIMSCVLFCCLTEVAFKRIIVLIRNYAFLSVNDNLVSHSVKGIRYTFVLIGIKVLICAIVTYKEPVKIIEEELKCIKKLVEKNEQYRNSFRDIKRQNEKIDNSVDQETVNVLNLWLNYNDYLDSLYLEDEDFAISSHSDTEINSSDTSLASEEMLPQEIEELKEDPIGMRIKSMHRKKRPLFFHYFPSPTNVKAYTESPISFANIVEHNHNEMMRLREDRMRDFDNEERENNHVYDHMDELTEDVNNKTELLESDKENETLNLYDLAEDNAKVHKFFSLDGI</sequence>
<dbReference type="AlphaFoldDB" id="A0A0D9QMA7"/>
<evidence type="ECO:0000313" key="4">
    <source>
        <dbReference type="EMBL" id="KJP87932.1"/>
    </source>
</evidence>
<proteinExistence type="predicted"/>
<dbReference type="OrthoDB" id="377549at2759"/>
<evidence type="ECO:0000256" key="1">
    <source>
        <dbReference type="SAM" id="MobiDB-lite"/>
    </source>
</evidence>
<evidence type="ECO:0000313" key="5">
    <source>
        <dbReference type="Proteomes" id="UP000054561"/>
    </source>
</evidence>
<keyword evidence="5" id="KW-1185">Reference proteome</keyword>
<dbReference type="GeneID" id="24267680"/>
<dbReference type="OMA" id="FHYFPSP"/>
<feature type="transmembrane region" description="Helical" evidence="2">
    <location>
        <begin position="409"/>
        <end position="430"/>
    </location>
</feature>
<gene>
    <name evidence="4" type="ORF">AK88_02366</name>
</gene>
<keyword evidence="3" id="KW-0732">Signal</keyword>
<evidence type="ECO:0000256" key="3">
    <source>
        <dbReference type="SAM" id="SignalP"/>
    </source>
</evidence>
<keyword evidence="2" id="KW-1133">Transmembrane helix</keyword>
<evidence type="ECO:0008006" key="6">
    <source>
        <dbReference type="Google" id="ProtNLM"/>
    </source>
</evidence>
<dbReference type="InterPro" id="IPR040346">
    <property type="entry name" value="GEX1/Brambleberry"/>
</dbReference>
<feature type="transmembrane region" description="Helical" evidence="2">
    <location>
        <begin position="450"/>
        <end position="469"/>
    </location>
</feature>
<dbReference type="VEuPathDB" id="PlasmoDB:AK88_02366"/>
<feature type="compositionally biased region" description="Acidic residues" evidence="1">
    <location>
        <begin position="84"/>
        <end position="95"/>
    </location>
</feature>
<accession>A0A0D9QMA7</accession>
<keyword evidence="2" id="KW-0812">Transmembrane</keyword>
<evidence type="ECO:0000256" key="2">
    <source>
        <dbReference type="SAM" id="Phobius"/>
    </source>
</evidence>
<feature type="chain" id="PRO_5002343695" description="Nuclear fusion protein" evidence="3">
    <location>
        <begin position="19"/>
        <end position="689"/>
    </location>
</feature>
<name>A0A0D9QMA7_PLAFR</name>
<feature type="signal peptide" evidence="3">
    <location>
        <begin position="1"/>
        <end position="18"/>
    </location>
</feature>
<dbReference type="PANTHER" id="PTHR33538">
    <property type="entry name" value="PROTEIN GAMETE EXPRESSED 1"/>
    <property type="match status" value="1"/>
</dbReference>
<dbReference type="Proteomes" id="UP000054561">
    <property type="component" value="Unassembled WGS sequence"/>
</dbReference>
<reference evidence="4 5" key="1">
    <citation type="submission" date="2014-03" db="EMBL/GenBank/DDBJ databases">
        <title>The Genome Sequence of Plasmodium fragile nilgiri.</title>
        <authorList>
            <consortium name="The Broad Institute Genomics Platform"/>
            <consortium name="The Broad Institute Genome Sequencing Center for Infectious Disease"/>
            <person name="Neafsey D."/>
            <person name="Duraisingh M."/>
            <person name="Young S.K."/>
            <person name="Zeng Q."/>
            <person name="Gargeya S."/>
            <person name="Abouelleil A."/>
            <person name="Alvarado L."/>
            <person name="Chapman S.B."/>
            <person name="Gainer-Dewar J."/>
            <person name="Goldberg J."/>
            <person name="Griggs A."/>
            <person name="Gujja S."/>
            <person name="Hansen M."/>
            <person name="Howarth C."/>
            <person name="Imamovic A."/>
            <person name="Larimer J."/>
            <person name="Pearson M."/>
            <person name="Poon T.W."/>
            <person name="Priest M."/>
            <person name="Roberts A."/>
            <person name="Saif S."/>
            <person name="Shea T."/>
            <person name="Sykes S."/>
            <person name="Wortman J."/>
            <person name="Nusbaum C."/>
            <person name="Birren B."/>
        </authorList>
    </citation>
    <scope>NUCLEOTIDE SEQUENCE [LARGE SCALE GENOMIC DNA]</scope>
    <source>
        <strain evidence="5">nilgiri</strain>
    </source>
</reference>
<organism evidence="4 5">
    <name type="scientific">Plasmodium fragile</name>
    <dbReference type="NCBI Taxonomy" id="5857"/>
    <lineage>
        <taxon>Eukaryota</taxon>
        <taxon>Sar</taxon>
        <taxon>Alveolata</taxon>
        <taxon>Apicomplexa</taxon>
        <taxon>Aconoidasida</taxon>
        <taxon>Haemosporida</taxon>
        <taxon>Plasmodiidae</taxon>
        <taxon>Plasmodium</taxon>
        <taxon>Plasmodium (Plasmodium)</taxon>
    </lineage>
</organism>
<feature type="region of interest" description="Disordered" evidence="1">
    <location>
        <begin position="57"/>
        <end position="95"/>
    </location>
</feature>
<feature type="transmembrane region" description="Helical" evidence="2">
    <location>
        <begin position="376"/>
        <end position="397"/>
    </location>
</feature>
<dbReference type="EMBL" id="KQ001667">
    <property type="protein sequence ID" value="KJP87932.1"/>
    <property type="molecule type" value="Genomic_DNA"/>
</dbReference>
<dbReference type="PANTHER" id="PTHR33538:SF2">
    <property type="entry name" value="PROTEIN GAMETE EXPRESSED 1"/>
    <property type="match status" value="1"/>
</dbReference>